<reference evidence="5" key="1">
    <citation type="journal article" date="2019" name="Plant Biotechnol. J.">
        <title>Genome sequencing of the Australian wild diploid species Gossypium australe highlights disease resistance and delayed gland morphogenesis.</title>
        <authorList>
            <person name="Cai Y."/>
            <person name="Cai X."/>
            <person name="Wang Q."/>
            <person name="Wang P."/>
            <person name="Zhang Y."/>
            <person name="Cai C."/>
            <person name="Xu Y."/>
            <person name="Wang K."/>
            <person name="Zhou Z."/>
            <person name="Wang C."/>
            <person name="Geng S."/>
            <person name="Li B."/>
            <person name="Dong Q."/>
            <person name="Hou Y."/>
            <person name="Wang H."/>
            <person name="Ai P."/>
            <person name="Liu Z."/>
            <person name="Yi F."/>
            <person name="Sun M."/>
            <person name="An G."/>
            <person name="Cheng J."/>
            <person name="Zhang Y."/>
            <person name="Shi Q."/>
            <person name="Xie Y."/>
            <person name="Shi X."/>
            <person name="Chang Y."/>
            <person name="Huang F."/>
            <person name="Chen Y."/>
            <person name="Hong S."/>
            <person name="Mi L."/>
            <person name="Sun Q."/>
            <person name="Zhang L."/>
            <person name="Zhou B."/>
            <person name="Peng R."/>
            <person name="Zhang X."/>
            <person name="Liu F."/>
        </authorList>
    </citation>
    <scope>NUCLEOTIDE SEQUENCE [LARGE SCALE GENOMIC DNA]</scope>
    <source>
        <strain evidence="5">cv. PA1801</strain>
    </source>
</reference>
<dbReference type="GO" id="GO:0008270">
    <property type="term" value="F:zinc ion binding"/>
    <property type="evidence" value="ECO:0007669"/>
    <property type="project" value="UniProtKB-KW"/>
</dbReference>
<dbReference type="PROSITE" id="PS50158">
    <property type="entry name" value="ZF_CCHC"/>
    <property type="match status" value="1"/>
</dbReference>
<evidence type="ECO:0000256" key="1">
    <source>
        <dbReference type="PROSITE-ProRule" id="PRU00047"/>
    </source>
</evidence>
<keyword evidence="5" id="KW-1185">Reference proteome</keyword>
<dbReference type="InterPro" id="IPR036875">
    <property type="entry name" value="Znf_CCHC_sf"/>
</dbReference>
<dbReference type="EMBL" id="SMMG02000006">
    <property type="protein sequence ID" value="KAA3470718.1"/>
    <property type="molecule type" value="Genomic_DNA"/>
</dbReference>
<name>A0A5B6VNZ4_9ROSI</name>
<proteinExistence type="predicted"/>
<dbReference type="GO" id="GO:0003676">
    <property type="term" value="F:nucleic acid binding"/>
    <property type="evidence" value="ECO:0007669"/>
    <property type="project" value="InterPro"/>
</dbReference>
<feature type="region of interest" description="Disordered" evidence="2">
    <location>
        <begin position="24"/>
        <end position="77"/>
    </location>
</feature>
<gene>
    <name evidence="4" type="ORF">EPI10_016404</name>
</gene>
<accession>A0A5B6VNZ4</accession>
<dbReference type="OrthoDB" id="851428at2759"/>
<dbReference type="AlphaFoldDB" id="A0A5B6VNZ4"/>
<feature type="compositionally biased region" description="Basic and acidic residues" evidence="2">
    <location>
        <begin position="24"/>
        <end position="38"/>
    </location>
</feature>
<dbReference type="Pfam" id="PF00098">
    <property type="entry name" value="zf-CCHC"/>
    <property type="match status" value="1"/>
</dbReference>
<evidence type="ECO:0000259" key="3">
    <source>
        <dbReference type="PROSITE" id="PS50158"/>
    </source>
</evidence>
<organism evidence="4 5">
    <name type="scientific">Gossypium australe</name>
    <dbReference type="NCBI Taxonomy" id="47621"/>
    <lineage>
        <taxon>Eukaryota</taxon>
        <taxon>Viridiplantae</taxon>
        <taxon>Streptophyta</taxon>
        <taxon>Embryophyta</taxon>
        <taxon>Tracheophyta</taxon>
        <taxon>Spermatophyta</taxon>
        <taxon>Magnoliopsida</taxon>
        <taxon>eudicotyledons</taxon>
        <taxon>Gunneridae</taxon>
        <taxon>Pentapetalae</taxon>
        <taxon>rosids</taxon>
        <taxon>malvids</taxon>
        <taxon>Malvales</taxon>
        <taxon>Malvaceae</taxon>
        <taxon>Malvoideae</taxon>
        <taxon>Gossypium</taxon>
    </lineage>
</organism>
<dbReference type="Proteomes" id="UP000325315">
    <property type="component" value="Unassembled WGS sequence"/>
</dbReference>
<evidence type="ECO:0000313" key="4">
    <source>
        <dbReference type="EMBL" id="KAA3470718.1"/>
    </source>
</evidence>
<feature type="compositionally biased region" description="Polar residues" evidence="2">
    <location>
        <begin position="59"/>
        <end position="77"/>
    </location>
</feature>
<protein>
    <submittedName>
        <fullName evidence="4">Gag-Pol polyprotein</fullName>
    </submittedName>
</protein>
<keyword evidence="1" id="KW-0863">Zinc-finger</keyword>
<sequence>MVGALDIKKLVVLSERAQKIEQFKMKRNEKKDRNESSSKRSMSRNFLTLAPKKSRDFRSQSAPSTGNMRKSIFRQTPLKTQATSIATASSVQNTDTSTCEHCAKTHFGVCRFKTRACFRCGSLEHFLRDCPNKVESGLEQVTRLVTVSQRGR</sequence>
<dbReference type="SMART" id="SM00343">
    <property type="entry name" value="ZnF_C2HC"/>
    <property type="match status" value="1"/>
</dbReference>
<dbReference type="SUPFAM" id="SSF57756">
    <property type="entry name" value="Retrovirus zinc finger-like domains"/>
    <property type="match status" value="1"/>
</dbReference>
<comment type="caution">
    <text evidence="4">The sequence shown here is derived from an EMBL/GenBank/DDBJ whole genome shotgun (WGS) entry which is preliminary data.</text>
</comment>
<evidence type="ECO:0000313" key="5">
    <source>
        <dbReference type="Proteomes" id="UP000325315"/>
    </source>
</evidence>
<dbReference type="InterPro" id="IPR001878">
    <property type="entry name" value="Znf_CCHC"/>
</dbReference>
<feature type="domain" description="CCHC-type" evidence="3">
    <location>
        <begin position="117"/>
        <end position="132"/>
    </location>
</feature>
<keyword evidence="1" id="KW-0862">Zinc</keyword>
<keyword evidence="1" id="KW-0479">Metal-binding</keyword>
<evidence type="ECO:0000256" key="2">
    <source>
        <dbReference type="SAM" id="MobiDB-lite"/>
    </source>
</evidence>
<dbReference type="Gene3D" id="4.10.60.10">
    <property type="entry name" value="Zinc finger, CCHC-type"/>
    <property type="match status" value="1"/>
</dbReference>